<dbReference type="HOGENOM" id="CLU_2624415_0_0_1"/>
<sequence>MLTVCLGGMYGSNCRVTCGNCFESKQCHYINGTCMNGCGRGYQGVHCTEVNRNNLITCWFDLMKPVKLFSQDTPLPFG</sequence>
<protein>
    <submittedName>
        <fullName evidence="1">Uncharacterized protein</fullName>
    </submittedName>
</protein>
<evidence type="ECO:0000313" key="1">
    <source>
        <dbReference type="EMBL" id="EKC24983.1"/>
    </source>
</evidence>
<dbReference type="AlphaFoldDB" id="K1PTI8"/>
<reference evidence="1" key="1">
    <citation type="journal article" date="2012" name="Nature">
        <title>The oyster genome reveals stress adaptation and complexity of shell formation.</title>
        <authorList>
            <person name="Zhang G."/>
            <person name="Fang X."/>
            <person name="Guo X."/>
            <person name="Li L."/>
            <person name="Luo R."/>
            <person name="Xu F."/>
            <person name="Yang P."/>
            <person name="Zhang L."/>
            <person name="Wang X."/>
            <person name="Qi H."/>
            <person name="Xiong Z."/>
            <person name="Que H."/>
            <person name="Xie Y."/>
            <person name="Holland P.W."/>
            <person name="Paps J."/>
            <person name="Zhu Y."/>
            <person name="Wu F."/>
            <person name="Chen Y."/>
            <person name="Wang J."/>
            <person name="Peng C."/>
            <person name="Meng J."/>
            <person name="Yang L."/>
            <person name="Liu J."/>
            <person name="Wen B."/>
            <person name="Zhang N."/>
            <person name="Huang Z."/>
            <person name="Zhu Q."/>
            <person name="Feng Y."/>
            <person name="Mount A."/>
            <person name="Hedgecock D."/>
            <person name="Xu Z."/>
            <person name="Liu Y."/>
            <person name="Domazet-Loso T."/>
            <person name="Du Y."/>
            <person name="Sun X."/>
            <person name="Zhang S."/>
            <person name="Liu B."/>
            <person name="Cheng P."/>
            <person name="Jiang X."/>
            <person name="Li J."/>
            <person name="Fan D."/>
            <person name="Wang W."/>
            <person name="Fu W."/>
            <person name="Wang T."/>
            <person name="Wang B."/>
            <person name="Zhang J."/>
            <person name="Peng Z."/>
            <person name="Li Y."/>
            <person name="Li N."/>
            <person name="Wang J."/>
            <person name="Chen M."/>
            <person name="He Y."/>
            <person name="Tan F."/>
            <person name="Song X."/>
            <person name="Zheng Q."/>
            <person name="Huang R."/>
            <person name="Yang H."/>
            <person name="Du X."/>
            <person name="Chen L."/>
            <person name="Yang M."/>
            <person name="Gaffney P.M."/>
            <person name="Wang S."/>
            <person name="Luo L."/>
            <person name="She Z."/>
            <person name="Ming Y."/>
            <person name="Huang W."/>
            <person name="Zhang S."/>
            <person name="Huang B."/>
            <person name="Zhang Y."/>
            <person name="Qu T."/>
            <person name="Ni P."/>
            <person name="Miao G."/>
            <person name="Wang J."/>
            <person name="Wang Q."/>
            <person name="Steinberg C.E."/>
            <person name="Wang H."/>
            <person name="Li N."/>
            <person name="Qian L."/>
            <person name="Zhang G."/>
            <person name="Li Y."/>
            <person name="Yang H."/>
            <person name="Liu X."/>
            <person name="Wang J."/>
            <person name="Yin Y."/>
            <person name="Wang J."/>
        </authorList>
    </citation>
    <scope>NUCLEOTIDE SEQUENCE [LARGE SCALE GENOMIC DNA]</scope>
    <source>
        <strain evidence="1">05x7-T-G4-1.051#20</strain>
    </source>
</reference>
<organism evidence="1">
    <name type="scientific">Magallana gigas</name>
    <name type="common">Pacific oyster</name>
    <name type="synonym">Crassostrea gigas</name>
    <dbReference type="NCBI Taxonomy" id="29159"/>
    <lineage>
        <taxon>Eukaryota</taxon>
        <taxon>Metazoa</taxon>
        <taxon>Spiralia</taxon>
        <taxon>Lophotrochozoa</taxon>
        <taxon>Mollusca</taxon>
        <taxon>Bivalvia</taxon>
        <taxon>Autobranchia</taxon>
        <taxon>Pteriomorphia</taxon>
        <taxon>Ostreida</taxon>
        <taxon>Ostreoidea</taxon>
        <taxon>Ostreidae</taxon>
        <taxon>Magallana</taxon>
    </lineage>
</organism>
<dbReference type="EMBL" id="JH816401">
    <property type="protein sequence ID" value="EKC24983.1"/>
    <property type="molecule type" value="Genomic_DNA"/>
</dbReference>
<gene>
    <name evidence="1" type="ORF">CGI_10024040</name>
</gene>
<dbReference type="Gene3D" id="2.170.300.10">
    <property type="entry name" value="Tie2 ligand-binding domain superfamily"/>
    <property type="match status" value="1"/>
</dbReference>
<name>K1PTI8_MAGGI</name>
<dbReference type="InParanoid" id="K1PTI8"/>
<proteinExistence type="predicted"/>
<accession>K1PTI8</accession>